<name>A0A1G7L2M2_9RHOB</name>
<dbReference type="OrthoDB" id="7387101at2"/>
<sequence>MTGCACSVLSGRQIRVAPRDSREERRAEAMADAAMTGRPVTHGAGGRVDTVYRACAACAAGGKPCADCEEEALHLSRDGTGRDGSAADGAAAAIAGGGSPLSGPLRQYFEPRFGADLGTVRVHRDAAAGAAAQSIGARAYAHGTHIGFAPGAWAPETQDGRHLIAHELAHTLGADGQLHRAPATDEETAPRPPRDMVRPVPNVHSESFEDDAGGGGTSFEEILETEPIRAGHHVQGKVRRREIAPRTATEDREVIADHKALVDFNTDTCEVRLPFRFGFRRSAGDPNNHNCQGDPMSGRPDIDAIAARYIAAVNSSLNDQFKVRLTGCENDCAGRDIPIRVSVSRDDTDADKTIEVVPRSGRGSARYLCAGNFEEGFAAHEAGHQVLGRGDEYPETDPKSLEAHRNRRRTERVRRDNNRMGERRRWGRFGMFHERDFRHVTVFLNHIFPGCTAELVPIRPVIPEFRPFLRAGLGSLDGALSGQLGGGLDVGLPVTRDRRWLALVGAEASYLASLDLDKRRLVLAGMRLGFERQVHTAGPTLRLSGIGQFGVSHEFARSESAGFGADIDHPDRTSAYAGGELGFGIQPGAGLSVDLRLGAGGELGNDPRAAHWINIGLALGGRF</sequence>
<reference evidence="4" key="1">
    <citation type="submission" date="2016-10" db="EMBL/GenBank/DDBJ databases">
        <authorList>
            <person name="Varghese N."/>
            <person name="Submissions S."/>
        </authorList>
    </citation>
    <scope>NUCLEOTIDE SEQUENCE [LARGE SCALE GENOMIC DNA]</scope>
    <source>
        <strain evidence="4">DSM 10146</strain>
    </source>
</reference>
<dbReference type="InterPro" id="IPR025295">
    <property type="entry name" value="eCIS_core_dom"/>
</dbReference>
<dbReference type="Pfam" id="PF13699">
    <property type="entry name" value="eCIS_core"/>
    <property type="match status" value="1"/>
</dbReference>
<gene>
    <name evidence="3" type="ORF">SAMN04488105_12137</name>
</gene>
<dbReference type="AlphaFoldDB" id="A0A1G7L2M2"/>
<evidence type="ECO:0000313" key="4">
    <source>
        <dbReference type="Proteomes" id="UP000198994"/>
    </source>
</evidence>
<keyword evidence="4" id="KW-1185">Reference proteome</keyword>
<dbReference type="RefSeq" id="WP_110476942.1">
    <property type="nucleotide sequence ID" value="NZ_FNAV01000021.1"/>
</dbReference>
<dbReference type="Proteomes" id="UP000198994">
    <property type="component" value="Unassembled WGS sequence"/>
</dbReference>
<organism evidence="3 4">
    <name type="scientific">Salipiger thiooxidans</name>
    <dbReference type="NCBI Taxonomy" id="282683"/>
    <lineage>
        <taxon>Bacteria</taxon>
        <taxon>Pseudomonadati</taxon>
        <taxon>Pseudomonadota</taxon>
        <taxon>Alphaproteobacteria</taxon>
        <taxon>Rhodobacterales</taxon>
        <taxon>Roseobacteraceae</taxon>
        <taxon>Salipiger</taxon>
    </lineage>
</organism>
<feature type="compositionally biased region" description="Basic and acidic residues" evidence="1">
    <location>
        <begin position="389"/>
        <end position="404"/>
    </location>
</feature>
<feature type="region of interest" description="Disordered" evidence="1">
    <location>
        <begin position="389"/>
        <end position="415"/>
    </location>
</feature>
<dbReference type="STRING" id="282683.SAMN04488105_12137"/>
<evidence type="ECO:0000313" key="3">
    <source>
        <dbReference type="EMBL" id="SDF43705.1"/>
    </source>
</evidence>
<dbReference type="EMBL" id="FNAV01000021">
    <property type="protein sequence ID" value="SDF43705.1"/>
    <property type="molecule type" value="Genomic_DNA"/>
</dbReference>
<evidence type="ECO:0000256" key="1">
    <source>
        <dbReference type="SAM" id="MobiDB-lite"/>
    </source>
</evidence>
<protein>
    <recommendedName>
        <fullName evidence="2">eCIS core domain-containing protein</fullName>
    </recommendedName>
</protein>
<feature type="domain" description="eCIS core" evidence="2">
    <location>
        <begin position="100"/>
        <end position="172"/>
    </location>
</feature>
<evidence type="ECO:0000259" key="2">
    <source>
        <dbReference type="Pfam" id="PF13699"/>
    </source>
</evidence>
<proteinExistence type="predicted"/>
<accession>A0A1G7L2M2</accession>